<dbReference type="HOGENOM" id="CLU_2579157_0_0_1"/>
<name>K3WCP6_GLOUD</name>
<sequence>MCLALDLASANSQVSFTYLNPIFSCPKTLFTHNASETSLRVWAYKYDTTSIGLRVFAEYYRLPTFLQCVLYGGLCANSSVS</sequence>
<evidence type="ECO:0000313" key="2">
    <source>
        <dbReference type="Proteomes" id="UP000019132"/>
    </source>
</evidence>
<dbReference type="VEuPathDB" id="FungiDB:PYU1_G002734"/>
<protein>
    <submittedName>
        <fullName evidence="1">Uncharacterized protein</fullName>
    </submittedName>
</protein>
<evidence type="ECO:0000313" key="1">
    <source>
        <dbReference type="EnsemblProtists" id="PYU1_T002737"/>
    </source>
</evidence>
<dbReference type="InParanoid" id="K3WCP6"/>
<reference evidence="2" key="1">
    <citation type="journal article" date="2010" name="Genome Biol.">
        <title>Genome sequence of the necrotrophic plant pathogen Pythium ultimum reveals original pathogenicity mechanisms and effector repertoire.</title>
        <authorList>
            <person name="Levesque C.A."/>
            <person name="Brouwer H."/>
            <person name="Cano L."/>
            <person name="Hamilton J.P."/>
            <person name="Holt C."/>
            <person name="Huitema E."/>
            <person name="Raffaele S."/>
            <person name="Robideau G.P."/>
            <person name="Thines M."/>
            <person name="Win J."/>
            <person name="Zerillo M.M."/>
            <person name="Beakes G.W."/>
            <person name="Boore J.L."/>
            <person name="Busam D."/>
            <person name="Dumas B."/>
            <person name="Ferriera S."/>
            <person name="Fuerstenberg S.I."/>
            <person name="Gachon C.M."/>
            <person name="Gaulin E."/>
            <person name="Govers F."/>
            <person name="Grenville-Briggs L."/>
            <person name="Horner N."/>
            <person name="Hostetler J."/>
            <person name="Jiang R.H."/>
            <person name="Johnson J."/>
            <person name="Krajaejun T."/>
            <person name="Lin H."/>
            <person name="Meijer H.J."/>
            <person name="Moore B."/>
            <person name="Morris P."/>
            <person name="Phuntmart V."/>
            <person name="Puiu D."/>
            <person name="Shetty J."/>
            <person name="Stajich J.E."/>
            <person name="Tripathy S."/>
            <person name="Wawra S."/>
            <person name="van West P."/>
            <person name="Whitty B.R."/>
            <person name="Coutinho P.M."/>
            <person name="Henrissat B."/>
            <person name="Martin F."/>
            <person name="Thomas P.D."/>
            <person name="Tyler B.M."/>
            <person name="De Vries R.P."/>
            <person name="Kamoun S."/>
            <person name="Yandell M."/>
            <person name="Tisserat N."/>
            <person name="Buell C.R."/>
        </authorList>
    </citation>
    <scope>NUCLEOTIDE SEQUENCE</scope>
    <source>
        <strain evidence="2">DAOM:BR144</strain>
    </source>
</reference>
<dbReference type="AlphaFoldDB" id="K3WCP6"/>
<dbReference type="EnsemblProtists" id="PYU1_T002737">
    <property type="protein sequence ID" value="PYU1_T002737"/>
    <property type="gene ID" value="PYU1_G002734"/>
</dbReference>
<reference evidence="2" key="2">
    <citation type="submission" date="2010-04" db="EMBL/GenBank/DDBJ databases">
        <authorList>
            <person name="Buell R."/>
            <person name="Hamilton J."/>
            <person name="Hostetler J."/>
        </authorList>
    </citation>
    <scope>NUCLEOTIDE SEQUENCE [LARGE SCALE GENOMIC DNA]</scope>
    <source>
        <strain evidence="2">DAOM:BR144</strain>
    </source>
</reference>
<organism evidence="1 2">
    <name type="scientific">Globisporangium ultimum (strain ATCC 200006 / CBS 805.95 / DAOM BR144)</name>
    <name type="common">Pythium ultimum</name>
    <dbReference type="NCBI Taxonomy" id="431595"/>
    <lineage>
        <taxon>Eukaryota</taxon>
        <taxon>Sar</taxon>
        <taxon>Stramenopiles</taxon>
        <taxon>Oomycota</taxon>
        <taxon>Peronosporomycetes</taxon>
        <taxon>Pythiales</taxon>
        <taxon>Pythiaceae</taxon>
        <taxon>Globisporangium</taxon>
    </lineage>
</organism>
<dbReference type="EMBL" id="GL376628">
    <property type="status" value="NOT_ANNOTATED_CDS"/>
    <property type="molecule type" value="Genomic_DNA"/>
</dbReference>
<keyword evidence="2" id="KW-1185">Reference proteome</keyword>
<accession>K3WCP6</accession>
<reference evidence="1" key="3">
    <citation type="submission" date="2015-02" db="UniProtKB">
        <authorList>
            <consortium name="EnsemblProtists"/>
        </authorList>
    </citation>
    <scope>IDENTIFICATION</scope>
    <source>
        <strain evidence="1">DAOM BR144</strain>
    </source>
</reference>
<proteinExistence type="predicted"/>
<dbReference type="Proteomes" id="UP000019132">
    <property type="component" value="Unassembled WGS sequence"/>
</dbReference>